<evidence type="ECO:0000313" key="1">
    <source>
        <dbReference type="EMBL" id="CAI8972754.1"/>
    </source>
</evidence>
<keyword evidence="2" id="KW-1185">Reference proteome</keyword>
<sequence>MARMDALAFGHPSIWLIRVAKNISKYINYDKEYKFISLNHLEIKSFA</sequence>
<dbReference type="EMBL" id="OX458333">
    <property type="protein sequence ID" value="CAI8972754.1"/>
    <property type="molecule type" value="Genomic_DNA"/>
</dbReference>
<reference evidence="1 2" key="1">
    <citation type="submission" date="2023-03" db="EMBL/GenBank/DDBJ databases">
        <authorList>
            <person name="Pearce D."/>
        </authorList>
    </citation>
    <scope>NUCLEOTIDE SEQUENCE [LARGE SCALE GENOMIC DNA]</scope>
    <source>
        <strain evidence="1">Msz</strain>
    </source>
</reference>
<protein>
    <submittedName>
        <fullName evidence="1">Uncharacterized protein</fullName>
    </submittedName>
</protein>
<organism evidence="1 2">
    <name type="scientific">Methylocaldum szegediense</name>
    <dbReference type="NCBI Taxonomy" id="73780"/>
    <lineage>
        <taxon>Bacteria</taxon>
        <taxon>Pseudomonadati</taxon>
        <taxon>Pseudomonadota</taxon>
        <taxon>Gammaproteobacteria</taxon>
        <taxon>Methylococcales</taxon>
        <taxon>Methylococcaceae</taxon>
        <taxon>Methylocaldum</taxon>
    </lineage>
</organism>
<gene>
    <name evidence="1" type="ORF">MSZNOR_4926</name>
</gene>
<name>A0ABM9I9E6_9GAMM</name>
<proteinExistence type="predicted"/>
<dbReference type="Proteomes" id="UP001162030">
    <property type="component" value="Chromosome"/>
</dbReference>
<accession>A0ABM9I9E6</accession>
<evidence type="ECO:0000313" key="2">
    <source>
        <dbReference type="Proteomes" id="UP001162030"/>
    </source>
</evidence>